<keyword evidence="4" id="KW-1185">Reference proteome</keyword>
<dbReference type="EMBL" id="CAJVPI010001613">
    <property type="protein sequence ID" value="CAG8620617.1"/>
    <property type="molecule type" value="Genomic_DNA"/>
</dbReference>
<accession>A0A9N9GM68</accession>
<feature type="compositionally biased region" description="Basic and acidic residues" evidence="1">
    <location>
        <begin position="25"/>
        <end position="40"/>
    </location>
</feature>
<dbReference type="AlphaFoldDB" id="A0A9N9GM68"/>
<reference evidence="3" key="1">
    <citation type="submission" date="2021-06" db="EMBL/GenBank/DDBJ databases">
        <authorList>
            <person name="Kallberg Y."/>
            <person name="Tangrot J."/>
            <person name="Rosling A."/>
        </authorList>
    </citation>
    <scope>NUCLEOTIDE SEQUENCE</scope>
    <source>
        <strain evidence="3">BR232B</strain>
    </source>
</reference>
<evidence type="ECO:0000259" key="2">
    <source>
        <dbReference type="Pfam" id="PF13532"/>
    </source>
</evidence>
<dbReference type="GO" id="GO:0006631">
    <property type="term" value="P:fatty acid metabolic process"/>
    <property type="evidence" value="ECO:0007669"/>
    <property type="project" value="TreeGrafter"/>
</dbReference>
<name>A0A9N9GM68_9GLOM</name>
<organism evidence="3 4">
    <name type="scientific">Paraglomus brasilianum</name>
    <dbReference type="NCBI Taxonomy" id="144538"/>
    <lineage>
        <taxon>Eukaryota</taxon>
        <taxon>Fungi</taxon>
        <taxon>Fungi incertae sedis</taxon>
        <taxon>Mucoromycota</taxon>
        <taxon>Glomeromycotina</taxon>
        <taxon>Glomeromycetes</taxon>
        <taxon>Paraglomerales</taxon>
        <taxon>Paraglomeraceae</taxon>
        <taxon>Paraglomus</taxon>
    </lineage>
</organism>
<evidence type="ECO:0000313" key="4">
    <source>
        <dbReference type="Proteomes" id="UP000789739"/>
    </source>
</evidence>
<dbReference type="GO" id="GO:0005759">
    <property type="term" value="C:mitochondrial matrix"/>
    <property type="evidence" value="ECO:0007669"/>
    <property type="project" value="TreeGrafter"/>
</dbReference>
<feature type="domain" description="Alpha-ketoglutarate-dependent dioxygenase AlkB-like" evidence="2">
    <location>
        <begin position="164"/>
        <end position="255"/>
    </location>
</feature>
<evidence type="ECO:0000313" key="3">
    <source>
        <dbReference type="EMBL" id="CAG8620617.1"/>
    </source>
</evidence>
<dbReference type="PANTHER" id="PTHR21052">
    <property type="entry name" value="SPERMATOGENESIS ASSOCIATED 11-RELATED"/>
    <property type="match status" value="1"/>
</dbReference>
<dbReference type="Gene3D" id="2.60.120.590">
    <property type="entry name" value="Alpha-ketoglutarate-dependent dioxygenase AlkB-like"/>
    <property type="match status" value="1"/>
</dbReference>
<comment type="caution">
    <text evidence="3">The sequence shown here is derived from an EMBL/GenBank/DDBJ whole genome shotgun (WGS) entry which is preliminary data.</text>
</comment>
<feature type="region of interest" description="Disordered" evidence="1">
    <location>
        <begin position="20"/>
        <end position="40"/>
    </location>
</feature>
<dbReference type="OrthoDB" id="412814at2759"/>
<proteinExistence type="predicted"/>
<gene>
    <name evidence="3" type="ORF">PBRASI_LOCUS8686</name>
</gene>
<dbReference type="SUPFAM" id="SSF51197">
    <property type="entry name" value="Clavaminate synthase-like"/>
    <property type="match status" value="1"/>
</dbReference>
<evidence type="ECO:0000256" key="1">
    <source>
        <dbReference type="SAM" id="MobiDB-lite"/>
    </source>
</evidence>
<dbReference type="InterPro" id="IPR032870">
    <property type="entry name" value="ALKBH7-like"/>
</dbReference>
<dbReference type="InterPro" id="IPR027450">
    <property type="entry name" value="AlkB-like"/>
</dbReference>
<dbReference type="GO" id="GO:0006974">
    <property type="term" value="P:DNA damage response"/>
    <property type="evidence" value="ECO:0007669"/>
    <property type="project" value="InterPro"/>
</dbReference>
<dbReference type="Pfam" id="PF13532">
    <property type="entry name" value="2OG-FeII_Oxy_2"/>
    <property type="match status" value="1"/>
</dbReference>
<dbReference type="InterPro" id="IPR037151">
    <property type="entry name" value="AlkB-like_sf"/>
</dbReference>
<dbReference type="PANTHER" id="PTHR21052:SF0">
    <property type="entry name" value="ALPHA-KETOGLUTARATE-DEPENDENT DIOXYGENASE ALKB HOMOLOG 7, MITOCHONDRIAL"/>
    <property type="match status" value="1"/>
</dbReference>
<protein>
    <submittedName>
        <fullName evidence="3">5270_t:CDS:1</fullName>
    </submittedName>
</protein>
<sequence length="265" mass="29684">MDECSKRLLFTEIFGASDSEDDIDNAEKEPAYTDTSDDSHINFKHTNNRIIKNSAHIHPTLVVPQVFPAIPGLSLCRELVTDEEQKTLIDGIIAQGYFSNPGTNQAMCFGTLPPFIVETVENILNRTDGLLPKSILLGRRPVFDQARILNVKGSKVMWTFRGTFEDGILAISLLSSCVMQFRPASEASKQALSYNSSRTYPQSDEIIPILLRPGDVLGMSGEARYNWEHAIEETLVDEINGERIIRSVRVSITLRKMKERIGEII</sequence>
<dbReference type="Proteomes" id="UP000789739">
    <property type="component" value="Unassembled WGS sequence"/>
</dbReference>